<organism evidence="8 9">
    <name type="scientific">Kitasatospora cystarginea</name>
    <dbReference type="NCBI Taxonomy" id="58350"/>
    <lineage>
        <taxon>Bacteria</taxon>
        <taxon>Bacillati</taxon>
        <taxon>Actinomycetota</taxon>
        <taxon>Actinomycetes</taxon>
        <taxon>Kitasatosporales</taxon>
        <taxon>Streptomycetaceae</taxon>
        <taxon>Kitasatospora</taxon>
    </lineage>
</organism>
<evidence type="ECO:0000256" key="2">
    <source>
        <dbReference type="ARBA" id="ARBA00022801"/>
    </source>
</evidence>
<dbReference type="PANTHER" id="PTHR40079:SF4">
    <property type="entry name" value="GH26 DOMAIN-CONTAINING PROTEIN-RELATED"/>
    <property type="match status" value="1"/>
</dbReference>
<proteinExistence type="inferred from homology"/>
<dbReference type="Pfam" id="PF02156">
    <property type="entry name" value="Glyco_hydro_26"/>
    <property type="match status" value="1"/>
</dbReference>
<dbReference type="EMBL" id="BAAATR010000006">
    <property type="protein sequence ID" value="GAA2239156.1"/>
    <property type="molecule type" value="Genomic_DNA"/>
</dbReference>
<feature type="signal peptide" evidence="6">
    <location>
        <begin position="1"/>
        <end position="39"/>
    </location>
</feature>
<dbReference type="PROSITE" id="PS51257">
    <property type="entry name" value="PROKAR_LIPOPROTEIN"/>
    <property type="match status" value="1"/>
</dbReference>
<evidence type="ECO:0000256" key="4">
    <source>
        <dbReference type="PROSITE-ProRule" id="PRU01100"/>
    </source>
</evidence>
<evidence type="ECO:0000256" key="5">
    <source>
        <dbReference type="SAM" id="MobiDB-lite"/>
    </source>
</evidence>
<dbReference type="Proteomes" id="UP001500305">
    <property type="component" value="Unassembled WGS sequence"/>
</dbReference>
<evidence type="ECO:0000256" key="3">
    <source>
        <dbReference type="ARBA" id="ARBA00023295"/>
    </source>
</evidence>
<dbReference type="PANTHER" id="PTHR40079">
    <property type="entry name" value="MANNAN ENDO-1,4-BETA-MANNOSIDASE E-RELATED"/>
    <property type="match status" value="1"/>
</dbReference>
<feature type="compositionally biased region" description="Low complexity" evidence="5">
    <location>
        <begin position="40"/>
        <end position="55"/>
    </location>
</feature>
<accession>A0ABN3DQG7</accession>
<evidence type="ECO:0000259" key="7">
    <source>
        <dbReference type="PROSITE" id="PS51764"/>
    </source>
</evidence>
<feature type="chain" id="PRO_5045508883" description="GH26 domain-containing protein" evidence="6">
    <location>
        <begin position="40"/>
        <end position="348"/>
    </location>
</feature>
<comment type="caution">
    <text evidence="8">The sequence shown here is derived from an EMBL/GenBank/DDBJ whole genome shotgun (WGS) entry which is preliminary data.</text>
</comment>
<reference evidence="8 9" key="1">
    <citation type="journal article" date="2019" name="Int. J. Syst. Evol. Microbiol.">
        <title>The Global Catalogue of Microorganisms (GCM) 10K type strain sequencing project: providing services to taxonomists for standard genome sequencing and annotation.</title>
        <authorList>
            <consortium name="The Broad Institute Genomics Platform"/>
            <consortium name="The Broad Institute Genome Sequencing Center for Infectious Disease"/>
            <person name="Wu L."/>
            <person name="Ma J."/>
        </authorList>
    </citation>
    <scope>NUCLEOTIDE SEQUENCE [LARGE SCALE GENOMIC DNA]</scope>
    <source>
        <strain evidence="8 9">JCM 7356</strain>
    </source>
</reference>
<dbReference type="InterPro" id="IPR022790">
    <property type="entry name" value="GH26_dom"/>
</dbReference>
<sequence length="348" mass="36848">MIRTAPAARGSRLRTHRAAALAVAVPLLLTACSSPGDTAAVPASGAASAAPTASPSAPPYDVSALRKPGGRLFGVASDGAVGDLAPVNAFGAKAGHQPDIREYYQEWGDDFDPAGNAKLWGNGQVPMLSWVPEQAPLARITSGGEDAYLTRFAQQVRSYRGPLVISFAPEMNGGWTAWGPGHATAADFVSAWRHIHDVFRAQATTNVIWVWTPHVSDSGTPAALRPYYPGDDYLDWVGLIGYYGPQDGSDYRTLFTPTIRSVRSFSAKPLLIAETGVAEGPRKVAQIDDLFAGAAASDGMVGLVWYDLSRQWPGSKQPTDWRVDSSPAAAAEVVKAAAAQKFGFRVAP</sequence>
<evidence type="ECO:0000256" key="6">
    <source>
        <dbReference type="SAM" id="SignalP"/>
    </source>
</evidence>
<protein>
    <recommendedName>
        <fullName evidence="7">GH26 domain-containing protein</fullName>
    </recommendedName>
</protein>
<comment type="similarity">
    <text evidence="1 4">Belongs to the glycosyl hydrolase 26 family.</text>
</comment>
<keyword evidence="3 4" id="KW-0326">Glycosidase</keyword>
<feature type="active site" description="Nucleophile" evidence="4">
    <location>
        <position position="274"/>
    </location>
</feature>
<keyword evidence="2 4" id="KW-0378">Hydrolase</keyword>
<feature type="active site" description="Proton donor" evidence="4">
    <location>
        <position position="170"/>
    </location>
</feature>
<feature type="region of interest" description="Disordered" evidence="5">
    <location>
        <begin position="40"/>
        <end position="60"/>
    </location>
</feature>
<dbReference type="SUPFAM" id="SSF51445">
    <property type="entry name" value="(Trans)glycosidases"/>
    <property type="match status" value="1"/>
</dbReference>
<evidence type="ECO:0000313" key="8">
    <source>
        <dbReference type="EMBL" id="GAA2239156.1"/>
    </source>
</evidence>
<evidence type="ECO:0000256" key="1">
    <source>
        <dbReference type="ARBA" id="ARBA00007754"/>
    </source>
</evidence>
<dbReference type="Gene3D" id="3.20.20.80">
    <property type="entry name" value="Glycosidases"/>
    <property type="match status" value="1"/>
</dbReference>
<keyword evidence="6" id="KW-0732">Signal</keyword>
<dbReference type="InterPro" id="IPR017853">
    <property type="entry name" value="GH"/>
</dbReference>
<gene>
    <name evidence="8" type="ORF">GCM10010430_20430</name>
</gene>
<feature type="domain" description="GH26" evidence="7">
    <location>
        <begin position="53"/>
        <end position="333"/>
    </location>
</feature>
<dbReference type="RefSeq" id="WP_344635948.1">
    <property type="nucleotide sequence ID" value="NZ_BAAATR010000006.1"/>
</dbReference>
<evidence type="ECO:0000313" key="9">
    <source>
        <dbReference type="Proteomes" id="UP001500305"/>
    </source>
</evidence>
<dbReference type="InterPro" id="IPR000805">
    <property type="entry name" value="Glyco_hydro_26"/>
</dbReference>
<dbReference type="PROSITE" id="PS51764">
    <property type="entry name" value="GH26"/>
    <property type="match status" value="1"/>
</dbReference>
<keyword evidence="9" id="KW-1185">Reference proteome</keyword>
<name>A0ABN3DQG7_9ACTN</name>